<dbReference type="Proteomes" id="UP000272781">
    <property type="component" value="Unassembled WGS sequence"/>
</dbReference>
<dbReference type="Pfam" id="PF12698">
    <property type="entry name" value="ABC2_membrane_3"/>
    <property type="match status" value="1"/>
</dbReference>
<feature type="domain" description="ABC transmembrane type-2" evidence="9">
    <location>
        <begin position="130"/>
        <end position="357"/>
    </location>
</feature>
<keyword evidence="5 8" id="KW-0812">Transmembrane</keyword>
<proteinExistence type="inferred from homology"/>
<evidence type="ECO:0000256" key="8">
    <source>
        <dbReference type="RuleBase" id="RU361157"/>
    </source>
</evidence>
<comment type="similarity">
    <text evidence="2 8">Belongs to the ABC-2 integral membrane protein family.</text>
</comment>
<dbReference type="GO" id="GO:0043190">
    <property type="term" value="C:ATP-binding cassette (ABC) transporter complex"/>
    <property type="evidence" value="ECO:0007669"/>
    <property type="project" value="InterPro"/>
</dbReference>
<feature type="transmembrane region" description="Helical" evidence="8">
    <location>
        <begin position="248"/>
        <end position="268"/>
    </location>
</feature>
<sequence>MRFLAIMKKDILILLRNTALMLFLIYIFTLDIYLAGIGIKIKPQHVSVGYVDYSNSLIVNKILTHLHKPEFQTPKRFLNEEALKKAIENKKIMVGLVFDGDFAKNYYKTGKSQVNVLIDSTAAAQAQVTVIYLNEILARFVNLHFPLSIQTHRLFNQNSNSTWFMSLAELMSDVVLLVLLLVATVFVKEKEEGTWDIMLLMPVSSILTIFAKMFSQVVVILVGVWVSVGLILFGVFDMPINGNLWHFFLLNLLFAFSLGGIGLVIAAISNTVTEVGQYSFMLMMPLIFLSGAWTPISSMAPWLQKLSIISPVRYYIEASESIFFRGASFYDLIPYFVALLIIGMVLFYIGYKKIGRLF</sequence>
<accession>A0AAJ4RBW2</accession>
<evidence type="ECO:0000256" key="4">
    <source>
        <dbReference type="ARBA" id="ARBA00022475"/>
    </source>
</evidence>
<keyword evidence="4 8" id="KW-1003">Cell membrane</keyword>
<dbReference type="PANTHER" id="PTHR30294">
    <property type="entry name" value="MEMBRANE COMPONENT OF ABC TRANSPORTER YHHJ-RELATED"/>
    <property type="match status" value="1"/>
</dbReference>
<keyword evidence="7 8" id="KW-0472">Membrane</keyword>
<evidence type="ECO:0000313" key="12">
    <source>
        <dbReference type="Proteomes" id="UP000272781"/>
    </source>
</evidence>
<evidence type="ECO:0000313" key="11">
    <source>
        <dbReference type="EMBL" id="ROR39182.1"/>
    </source>
</evidence>
<reference evidence="11 12" key="2">
    <citation type="submission" date="2018-11" db="EMBL/GenBank/DDBJ databases">
        <title>Genomic Encyclopedia of Type Strains, Phase IV (KMG-IV): sequencing the most valuable type-strain genomes for metagenomic binning, comparative biology and taxonomic classification.</title>
        <authorList>
            <person name="Goeker M."/>
        </authorList>
    </citation>
    <scope>NUCLEOTIDE SEQUENCE [LARGE SCALE GENOMIC DNA]</scope>
    <source>
        <strain evidence="11 12">DSM 27783</strain>
    </source>
</reference>
<dbReference type="PRINTS" id="PR00164">
    <property type="entry name" value="ABC2TRNSPORT"/>
</dbReference>
<evidence type="ECO:0000313" key="13">
    <source>
        <dbReference type="Proteomes" id="UP000298805"/>
    </source>
</evidence>
<dbReference type="EMBL" id="RJVK01000004">
    <property type="protein sequence ID" value="ROR39182.1"/>
    <property type="molecule type" value="Genomic_DNA"/>
</dbReference>
<evidence type="ECO:0000256" key="5">
    <source>
        <dbReference type="ARBA" id="ARBA00022692"/>
    </source>
</evidence>
<keyword evidence="13" id="KW-1185">Reference proteome</keyword>
<reference evidence="13" key="1">
    <citation type="submission" date="2018-03" db="EMBL/GenBank/DDBJ databases">
        <title>A comparative analysis of the Nautiliaceae.</title>
        <authorList>
            <person name="Grosche A."/>
            <person name="Smedile F."/>
            <person name="Vetriani C."/>
        </authorList>
    </citation>
    <scope>NUCLEOTIDE SEQUENCE [LARGE SCALE GENOMIC DNA]</scope>
    <source>
        <strain evidence="13">TB6</strain>
    </source>
</reference>
<feature type="transmembrane region" description="Helical" evidence="8">
    <location>
        <begin position="163"/>
        <end position="187"/>
    </location>
</feature>
<comment type="subcellular location">
    <subcellularLocation>
        <location evidence="1 8">Cell membrane</location>
        <topology evidence="1 8">Multi-pass membrane protein</topology>
    </subcellularLocation>
</comment>
<evidence type="ECO:0000256" key="3">
    <source>
        <dbReference type="ARBA" id="ARBA00022448"/>
    </source>
</evidence>
<feature type="transmembrane region" description="Helical" evidence="8">
    <location>
        <begin position="280"/>
        <end position="303"/>
    </location>
</feature>
<dbReference type="GO" id="GO:0140359">
    <property type="term" value="F:ABC-type transporter activity"/>
    <property type="evidence" value="ECO:0007669"/>
    <property type="project" value="InterPro"/>
</dbReference>
<dbReference type="InterPro" id="IPR000412">
    <property type="entry name" value="ABC_2_transport"/>
</dbReference>
<keyword evidence="6 8" id="KW-1133">Transmembrane helix</keyword>
<evidence type="ECO:0000256" key="7">
    <source>
        <dbReference type="ARBA" id="ARBA00023136"/>
    </source>
</evidence>
<dbReference type="InterPro" id="IPR051449">
    <property type="entry name" value="ABC-2_transporter_component"/>
</dbReference>
<feature type="transmembrane region" description="Helical" evidence="8">
    <location>
        <begin position="217"/>
        <end position="236"/>
    </location>
</feature>
<evidence type="ECO:0000259" key="9">
    <source>
        <dbReference type="PROSITE" id="PS51012"/>
    </source>
</evidence>
<dbReference type="Proteomes" id="UP000298805">
    <property type="component" value="Chromosome"/>
</dbReference>
<dbReference type="AlphaFoldDB" id="A0AAJ4RBW2"/>
<keyword evidence="3 8" id="KW-0813">Transport</keyword>
<feature type="transmembrane region" description="Helical" evidence="8">
    <location>
        <begin position="332"/>
        <end position="351"/>
    </location>
</feature>
<gene>
    <name evidence="10" type="ORF">C6V80_08550</name>
    <name evidence="11" type="ORF">EDC58_1680</name>
</gene>
<protein>
    <recommendedName>
        <fullName evidence="8">Transport permease protein</fullName>
    </recommendedName>
</protein>
<dbReference type="PANTHER" id="PTHR30294:SF47">
    <property type="entry name" value="INNER MEMBRANE TRANSPORT PERMEASE YHHJ"/>
    <property type="match status" value="1"/>
</dbReference>
<dbReference type="PROSITE" id="PS51012">
    <property type="entry name" value="ABC_TM2"/>
    <property type="match status" value="1"/>
</dbReference>
<feature type="transmembrane region" description="Helical" evidence="8">
    <location>
        <begin position="20"/>
        <end position="39"/>
    </location>
</feature>
<organism evidence="11 12">
    <name type="scientific">Caminibacter pacificus</name>
    <dbReference type="NCBI Taxonomy" id="1424653"/>
    <lineage>
        <taxon>Bacteria</taxon>
        <taxon>Pseudomonadati</taxon>
        <taxon>Campylobacterota</taxon>
        <taxon>Epsilonproteobacteria</taxon>
        <taxon>Nautiliales</taxon>
        <taxon>Nautiliaceae</taxon>
        <taxon>Caminibacter</taxon>
    </lineage>
</organism>
<dbReference type="InterPro" id="IPR047817">
    <property type="entry name" value="ABC2_TM_bact-type"/>
</dbReference>
<evidence type="ECO:0000256" key="2">
    <source>
        <dbReference type="ARBA" id="ARBA00007783"/>
    </source>
</evidence>
<evidence type="ECO:0000256" key="1">
    <source>
        <dbReference type="ARBA" id="ARBA00004651"/>
    </source>
</evidence>
<dbReference type="EMBL" id="CP027432">
    <property type="protein sequence ID" value="QCI29009.1"/>
    <property type="molecule type" value="Genomic_DNA"/>
</dbReference>
<evidence type="ECO:0000313" key="10">
    <source>
        <dbReference type="EMBL" id="QCI29009.1"/>
    </source>
</evidence>
<name>A0AAJ4RBW2_9BACT</name>
<dbReference type="RefSeq" id="WP_123353053.1">
    <property type="nucleotide sequence ID" value="NZ_CP027432.2"/>
</dbReference>
<reference evidence="10" key="3">
    <citation type="submission" date="2019-06" db="EMBL/GenBank/DDBJ databases">
        <title>A comparative analysis of the Nautiliaceae.</title>
        <authorList>
            <person name="Grosche A."/>
            <person name="Smedile F."/>
            <person name="Vetriani C."/>
        </authorList>
    </citation>
    <scope>NUCLEOTIDE SEQUENCE</scope>
    <source>
        <strain evidence="10">TB6</strain>
    </source>
</reference>
<dbReference type="InterPro" id="IPR013525">
    <property type="entry name" value="ABC2_TM"/>
</dbReference>
<evidence type="ECO:0000256" key="6">
    <source>
        <dbReference type="ARBA" id="ARBA00022989"/>
    </source>
</evidence>